<sequence>MQMTASEAARYTCEIVFHSAANVPLADLNDLSSDPYIAATLIPNEPGTSGPDSKTPQSISYRTPTARRSLNPTFNARWIVAGIPTSGFVLSLSLRDEDPGDHDDKLGKAVIRFPDPHRDTGEGAQELNEGWDSGEREYKVHKRHGSLRTRLGTYVAKVVTRGRVGHRVRVFVSIRVLGPAPHVEGEDAGRVYTLGPHVFVRHFSPLATHLTSVKSFIANRLQLTGPVPAALRHRYVGFAPFVKAMFRARGIEGILLNRALHKQHRAIYKWDRNTIWGIVGEEDTEDQASKEAQHRTGDGTARSSRPDEAFARKFLDMAAYGTEGRIFTYVIMLDGEWRFTETGEEFAIQLLSKHTMHADVAVEIAYSGEFFVRRIHSSKSASSRPANGECSQAQEPDGNEHVDEAEGEADHPDPSSLPPSAYELVIDNDSGTYRPHKDLLPTLAAYLSRPENLGALGRVRTMDGFDERLKRWKEHRQEVKKRARGGDEAKGVVRQASVSSSSSSGSSSSRSDVEQRDAEEGARQDAETERRRLEERHEQEALEDDGQRAKENGDYHQAAREEEKDLAEVKD</sequence>
<comment type="caution">
    <text evidence="3">The sequence shown here is derived from an EMBL/GenBank/DDBJ whole genome shotgun (WGS) entry which is preliminary data.</text>
</comment>
<dbReference type="PROSITE" id="PS50004">
    <property type="entry name" value="C2"/>
    <property type="match status" value="1"/>
</dbReference>
<dbReference type="GO" id="GO:0010628">
    <property type="term" value="P:positive regulation of gene expression"/>
    <property type="evidence" value="ECO:0007669"/>
    <property type="project" value="TreeGrafter"/>
</dbReference>
<dbReference type="Gene3D" id="2.60.40.150">
    <property type="entry name" value="C2 domain"/>
    <property type="match status" value="1"/>
</dbReference>
<feature type="region of interest" description="Disordered" evidence="1">
    <location>
        <begin position="476"/>
        <end position="571"/>
    </location>
</feature>
<evidence type="ECO:0000256" key="1">
    <source>
        <dbReference type="SAM" id="MobiDB-lite"/>
    </source>
</evidence>
<dbReference type="SMART" id="SM00239">
    <property type="entry name" value="C2"/>
    <property type="match status" value="1"/>
</dbReference>
<feature type="compositionally biased region" description="Basic and acidic residues" evidence="1">
    <location>
        <begin position="511"/>
        <end position="571"/>
    </location>
</feature>
<feature type="compositionally biased region" description="Polar residues" evidence="1">
    <location>
        <begin position="378"/>
        <end position="394"/>
    </location>
</feature>
<dbReference type="InterPro" id="IPR035892">
    <property type="entry name" value="C2_domain_sf"/>
</dbReference>
<protein>
    <recommendedName>
        <fullName evidence="2">C2 domain-containing protein</fullName>
    </recommendedName>
</protein>
<feature type="compositionally biased region" description="Basic and acidic residues" evidence="1">
    <location>
        <begin position="398"/>
        <end position="413"/>
    </location>
</feature>
<dbReference type="PANTHER" id="PTHR47800">
    <property type="entry name" value="C2 DOMAIN-CONTAINING PROTEIN"/>
    <property type="match status" value="1"/>
</dbReference>
<gene>
    <name evidence="3" type="ORF">ONZ51_g11133</name>
</gene>
<dbReference type="InterPro" id="IPR000008">
    <property type="entry name" value="C2_dom"/>
</dbReference>
<accession>A0AAD7X6L2</accession>
<proteinExistence type="predicted"/>
<keyword evidence="4" id="KW-1185">Reference proteome</keyword>
<feature type="region of interest" description="Disordered" evidence="1">
    <location>
        <begin position="112"/>
        <end position="133"/>
    </location>
</feature>
<dbReference type="EMBL" id="JAPEVG010000497">
    <property type="protein sequence ID" value="KAJ8462084.1"/>
    <property type="molecule type" value="Genomic_DNA"/>
</dbReference>
<feature type="region of interest" description="Disordered" evidence="1">
    <location>
        <begin position="286"/>
        <end position="305"/>
    </location>
</feature>
<organism evidence="3 4">
    <name type="scientific">Trametes cubensis</name>
    <dbReference type="NCBI Taxonomy" id="1111947"/>
    <lineage>
        <taxon>Eukaryota</taxon>
        <taxon>Fungi</taxon>
        <taxon>Dikarya</taxon>
        <taxon>Basidiomycota</taxon>
        <taxon>Agaricomycotina</taxon>
        <taxon>Agaricomycetes</taxon>
        <taxon>Polyporales</taxon>
        <taxon>Polyporaceae</taxon>
        <taxon>Trametes</taxon>
    </lineage>
</organism>
<reference evidence="3" key="1">
    <citation type="submission" date="2022-11" db="EMBL/GenBank/DDBJ databases">
        <title>Genome Sequence of Cubamyces cubensis.</title>
        <authorList>
            <person name="Buettner E."/>
        </authorList>
    </citation>
    <scope>NUCLEOTIDE SEQUENCE</scope>
    <source>
        <strain evidence="3">MPL-01</strain>
    </source>
</reference>
<feature type="compositionally biased region" description="Polar residues" evidence="1">
    <location>
        <begin position="46"/>
        <end position="63"/>
    </location>
</feature>
<feature type="region of interest" description="Disordered" evidence="1">
    <location>
        <begin position="378"/>
        <end position="429"/>
    </location>
</feature>
<evidence type="ECO:0000259" key="2">
    <source>
        <dbReference type="PROSITE" id="PS50004"/>
    </source>
</evidence>
<evidence type="ECO:0000313" key="4">
    <source>
        <dbReference type="Proteomes" id="UP001215151"/>
    </source>
</evidence>
<feature type="region of interest" description="Disordered" evidence="1">
    <location>
        <begin position="42"/>
        <end position="63"/>
    </location>
</feature>
<dbReference type="PANTHER" id="PTHR47800:SF5">
    <property type="entry name" value="FER-1-LIKE PROTEIN 6"/>
    <property type="match status" value="1"/>
</dbReference>
<feature type="domain" description="C2" evidence="2">
    <location>
        <begin position="1"/>
        <end position="132"/>
    </location>
</feature>
<dbReference type="AlphaFoldDB" id="A0AAD7X6L2"/>
<evidence type="ECO:0000313" key="3">
    <source>
        <dbReference type="EMBL" id="KAJ8462084.1"/>
    </source>
</evidence>
<feature type="compositionally biased region" description="Low complexity" evidence="1">
    <location>
        <begin position="497"/>
        <end position="510"/>
    </location>
</feature>
<dbReference type="SUPFAM" id="SSF49562">
    <property type="entry name" value="C2 domain (Calcium/lipid-binding domain, CaLB)"/>
    <property type="match status" value="1"/>
</dbReference>
<feature type="compositionally biased region" description="Basic and acidic residues" evidence="1">
    <location>
        <begin position="287"/>
        <end position="297"/>
    </location>
</feature>
<name>A0AAD7X6L2_9APHY</name>
<dbReference type="Pfam" id="PF00168">
    <property type="entry name" value="C2"/>
    <property type="match status" value="1"/>
</dbReference>
<dbReference type="Proteomes" id="UP001215151">
    <property type="component" value="Unassembled WGS sequence"/>
</dbReference>